<keyword evidence="3" id="KW-1185">Reference proteome</keyword>
<gene>
    <name evidence="2" type="ORF">T440DRAFT_163161</name>
</gene>
<organism evidence="2 3">
    <name type="scientific">Plenodomus tracheiphilus IPT5</name>
    <dbReference type="NCBI Taxonomy" id="1408161"/>
    <lineage>
        <taxon>Eukaryota</taxon>
        <taxon>Fungi</taxon>
        <taxon>Dikarya</taxon>
        <taxon>Ascomycota</taxon>
        <taxon>Pezizomycotina</taxon>
        <taxon>Dothideomycetes</taxon>
        <taxon>Pleosporomycetidae</taxon>
        <taxon>Pleosporales</taxon>
        <taxon>Pleosporineae</taxon>
        <taxon>Leptosphaeriaceae</taxon>
        <taxon>Plenodomus</taxon>
    </lineage>
</organism>
<evidence type="ECO:0000313" key="3">
    <source>
        <dbReference type="Proteomes" id="UP000799423"/>
    </source>
</evidence>
<evidence type="ECO:0000256" key="1">
    <source>
        <dbReference type="SAM" id="MobiDB-lite"/>
    </source>
</evidence>
<proteinExistence type="predicted"/>
<protein>
    <submittedName>
        <fullName evidence="2">Uncharacterized protein</fullName>
    </submittedName>
</protein>
<reference evidence="2" key="1">
    <citation type="submission" date="2020-01" db="EMBL/GenBank/DDBJ databases">
        <authorList>
            <consortium name="DOE Joint Genome Institute"/>
            <person name="Haridas S."/>
            <person name="Albert R."/>
            <person name="Binder M."/>
            <person name="Bloem J."/>
            <person name="Labutti K."/>
            <person name="Salamov A."/>
            <person name="Andreopoulos B."/>
            <person name="Baker S.E."/>
            <person name="Barry K."/>
            <person name="Bills G."/>
            <person name="Bluhm B.H."/>
            <person name="Cannon C."/>
            <person name="Castanera R."/>
            <person name="Culley D.E."/>
            <person name="Daum C."/>
            <person name="Ezra D."/>
            <person name="Gonzalez J.B."/>
            <person name="Henrissat B."/>
            <person name="Kuo A."/>
            <person name="Liang C."/>
            <person name="Lipzen A."/>
            <person name="Lutzoni F."/>
            <person name="Magnuson J."/>
            <person name="Mondo S."/>
            <person name="Nolan M."/>
            <person name="Ohm R."/>
            <person name="Pangilinan J."/>
            <person name="Park H.-J."/>
            <person name="Ramirez L."/>
            <person name="Alfaro M."/>
            <person name="Sun H."/>
            <person name="Tritt A."/>
            <person name="Yoshinaga Y."/>
            <person name="Zwiers L.-H."/>
            <person name="Turgeon B.G."/>
            <person name="Goodwin S.B."/>
            <person name="Spatafora J.W."/>
            <person name="Crous P.W."/>
            <person name="Grigoriev I.V."/>
        </authorList>
    </citation>
    <scope>NUCLEOTIDE SEQUENCE</scope>
    <source>
        <strain evidence="2">IPT5</strain>
    </source>
</reference>
<feature type="region of interest" description="Disordered" evidence="1">
    <location>
        <begin position="1"/>
        <end position="25"/>
    </location>
</feature>
<name>A0A6A7BMP9_9PLEO</name>
<dbReference type="AlphaFoldDB" id="A0A6A7BMP9"/>
<accession>A0A6A7BMP9</accession>
<dbReference type="EMBL" id="MU006290">
    <property type="protein sequence ID" value="KAF2855795.1"/>
    <property type="molecule type" value="Genomic_DNA"/>
</dbReference>
<evidence type="ECO:0000313" key="2">
    <source>
        <dbReference type="EMBL" id="KAF2855795.1"/>
    </source>
</evidence>
<sequence>MKHETLTGASGEPLAPESPSSAALAPGSDELTQVQCLNQTLLLVRRAGQIRKHDVVERCRWGRERQTVLPVVSITTPFTDARYFERLSFVEACYSGRPCCNARLHHGSSCISHLVATLYSKSRPEAKRCNDLSPVRPPLVAPAAASKDSFLAPLESKS</sequence>
<dbReference type="Proteomes" id="UP000799423">
    <property type="component" value="Unassembled WGS sequence"/>
</dbReference>
<feature type="compositionally biased region" description="Low complexity" evidence="1">
    <location>
        <begin position="9"/>
        <end position="25"/>
    </location>
</feature>